<evidence type="ECO:0000256" key="3">
    <source>
        <dbReference type="ARBA" id="ARBA00023163"/>
    </source>
</evidence>
<feature type="coiled-coil region" evidence="5">
    <location>
        <begin position="414"/>
        <end position="444"/>
    </location>
</feature>
<evidence type="ECO:0000256" key="6">
    <source>
        <dbReference type="SAM" id="MobiDB-lite"/>
    </source>
</evidence>
<evidence type="ECO:0000259" key="7">
    <source>
        <dbReference type="PROSITE" id="PS51360"/>
    </source>
</evidence>
<feature type="compositionally biased region" description="Low complexity" evidence="6">
    <location>
        <begin position="70"/>
        <end position="83"/>
    </location>
</feature>
<feature type="domain" description="Plus3" evidence="7">
    <location>
        <begin position="258"/>
        <end position="394"/>
    </location>
</feature>
<feature type="region of interest" description="Disordered" evidence="6">
    <location>
        <begin position="139"/>
        <end position="254"/>
    </location>
</feature>
<keyword evidence="2" id="KW-0805">Transcription regulation</keyword>
<dbReference type="STRING" id="1093900.A0A507AN94"/>
<organism evidence="8 9">
    <name type="scientific">Thyridium curvatum</name>
    <dbReference type="NCBI Taxonomy" id="1093900"/>
    <lineage>
        <taxon>Eukaryota</taxon>
        <taxon>Fungi</taxon>
        <taxon>Dikarya</taxon>
        <taxon>Ascomycota</taxon>
        <taxon>Pezizomycotina</taxon>
        <taxon>Sordariomycetes</taxon>
        <taxon>Sordariomycetidae</taxon>
        <taxon>Thyridiales</taxon>
        <taxon>Thyridiaceae</taxon>
        <taxon>Thyridium</taxon>
    </lineage>
</organism>
<dbReference type="Gene3D" id="3.90.70.200">
    <property type="entry name" value="Plus-3 domain"/>
    <property type="match status" value="1"/>
</dbReference>
<comment type="subcellular location">
    <subcellularLocation>
        <location evidence="1">Nucleus</location>
    </subcellularLocation>
</comment>
<accession>A0A507AN94</accession>
<dbReference type="SUPFAM" id="SSF159042">
    <property type="entry name" value="Plus3-like"/>
    <property type="match status" value="1"/>
</dbReference>
<dbReference type="SMART" id="SM00719">
    <property type="entry name" value="Plus3"/>
    <property type="match status" value="1"/>
</dbReference>
<feature type="compositionally biased region" description="Basic and acidic residues" evidence="6">
    <location>
        <begin position="197"/>
        <end position="227"/>
    </location>
</feature>
<dbReference type="AlphaFoldDB" id="A0A507AN94"/>
<dbReference type="InterPro" id="IPR004343">
    <property type="entry name" value="Plus-3_dom"/>
</dbReference>
<feature type="compositionally biased region" description="Basic and acidic residues" evidence="6">
    <location>
        <begin position="534"/>
        <end position="545"/>
    </location>
</feature>
<evidence type="ECO:0000313" key="8">
    <source>
        <dbReference type="EMBL" id="TPX12235.1"/>
    </source>
</evidence>
<evidence type="ECO:0000256" key="2">
    <source>
        <dbReference type="ARBA" id="ARBA00023015"/>
    </source>
</evidence>
<dbReference type="OrthoDB" id="166375at2759"/>
<keyword evidence="5" id="KW-0175">Coiled coil</keyword>
<keyword evidence="9" id="KW-1185">Reference proteome</keyword>
<keyword evidence="4" id="KW-0539">Nucleus</keyword>
<comment type="caution">
    <text evidence="8">The sequence shown here is derived from an EMBL/GenBank/DDBJ whole genome shotgun (WGS) entry which is preliminary data.</text>
</comment>
<dbReference type="FunCoup" id="A0A507AN94">
    <property type="interactions" value="335"/>
</dbReference>
<dbReference type="GeneID" id="41974568"/>
<evidence type="ECO:0000256" key="5">
    <source>
        <dbReference type="SAM" id="Coils"/>
    </source>
</evidence>
<dbReference type="FunFam" id="3.90.70.200:FF:000005">
    <property type="entry name" value="Related to Pol II transcription elongation factor"/>
    <property type="match status" value="1"/>
</dbReference>
<dbReference type="InterPro" id="IPR036128">
    <property type="entry name" value="Plus3-like_sf"/>
</dbReference>
<feature type="compositionally biased region" description="Polar residues" evidence="6">
    <location>
        <begin position="547"/>
        <end position="558"/>
    </location>
</feature>
<sequence length="620" mass="69154">MSDVDDELLALAGGDVSSDEEERSIVSRGESESPAPPKRSTKGTTKRTPVKKTKRRATPGDSEEEEGEASDAPSSPSSQQSAPMDESDSDADVAPSGSYDEENKYPVEGLYASLAEKEEISKMREFEREQIIADRVQEKERIHQNRLLRQLVSNDEQRKKRTASAAGLEDGQRKTSRVRTKVGGTKVGETNSALDTLRNRRAEKNERVRRREEDRERRRDRSPSYKDDYEEGDESEVEWATSKSKARSHSPAAKDIPMATLEDVERVRLSRSRFGQVCFYPGFAKAITGCFVRISIGANDAGEPQYRMAIIKGFTTGKAYAIPGLQGQQLVTDQYCIAAHGKSSREWPFIACSDSPFTEQEWSRYQKVCQGEGVALPKRPALLNKADDINSLIKRDWNEHELADKLRRQSELRNQFDGTERKRLEKELERAKNLGQEAKVAQLQEQLDNLETPRLAFRTSLTPAKKNGAESSTPSQQERLAQLNAENRRRNAEAVRKAQLKERAKAREIEKKLERGEAVEEDTSRRLRTKAKFVHDINDTGEKKPGGSQTASGASTPANGAGTPKLGAQKGSSSSLLPHLAKLQQQKAVDKNGIPTIHKPLMDDDIIGALDLDIDEDILV</sequence>
<dbReference type="PROSITE" id="PS51360">
    <property type="entry name" value="PLUS3"/>
    <property type="match status" value="1"/>
</dbReference>
<dbReference type="Pfam" id="PF03126">
    <property type="entry name" value="Plus-3"/>
    <property type="match status" value="1"/>
</dbReference>
<dbReference type="PANTHER" id="PTHR13115:SF8">
    <property type="entry name" value="RNA POLYMERASE-ASSOCIATED PROTEIN RTF1 HOMOLOG"/>
    <property type="match status" value="1"/>
</dbReference>
<evidence type="ECO:0000256" key="4">
    <source>
        <dbReference type="ARBA" id="ARBA00023242"/>
    </source>
</evidence>
<name>A0A507AN94_9PEZI</name>
<dbReference type="RefSeq" id="XP_030993946.1">
    <property type="nucleotide sequence ID" value="XM_031141830.1"/>
</dbReference>
<feature type="compositionally biased region" description="Basic residues" evidence="6">
    <location>
        <begin position="39"/>
        <end position="57"/>
    </location>
</feature>
<evidence type="ECO:0000256" key="1">
    <source>
        <dbReference type="ARBA" id="ARBA00004123"/>
    </source>
</evidence>
<evidence type="ECO:0000313" key="9">
    <source>
        <dbReference type="Proteomes" id="UP000319257"/>
    </source>
</evidence>
<dbReference type="InParanoid" id="A0A507AN94"/>
<feature type="region of interest" description="Disordered" evidence="6">
    <location>
        <begin position="1"/>
        <end position="106"/>
    </location>
</feature>
<feature type="compositionally biased region" description="Acidic residues" evidence="6">
    <location>
        <begin position="228"/>
        <end position="237"/>
    </location>
</feature>
<dbReference type="GO" id="GO:0016593">
    <property type="term" value="C:Cdc73/Paf1 complex"/>
    <property type="evidence" value="ECO:0007669"/>
    <property type="project" value="TreeGrafter"/>
</dbReference>
<protein>
    <recommendedName>
        <fullName evidence="7">Plus3 domain-containing protein</fullName>
    </recommendedName>
</protein>
<proteinExistence type="predicted"/>
<dbReference type="EMBL" id="SKBQ01000042">
    <property type="protein sequence ID" value="TPX12235.1"/>
    <property type="molecule type" value="Genomic_DNA"/>
</dbReference>
<dbReference type="GO" id="GO:1990269">
    <property type="term" value="F:RNA polymerase II C-terminal domain phosphoserine binding"/>
    <property type="evidence" value="ECO:0007669"/>
    <property type="project" value="TreeGrafter"/>
</dbReference>
<gene>
    <name evidence="8" type="ORF">E0L32_007121</name>
</gene>
<feature type="region of interest" description="Disordered" evidence="6">
    <location>
        <begin position="534"/>
        <end position="575"/>
    </location>
</feature>
<dbReference type="GO" id="GO:0003677">
    <property type="term" value="F:DNA binding"/>
    <property type="evidence" value="ECO:0007669"/>
    <property type="project" value="InterPro"/>
</dbReference>
<dbReference type="Proteomes" id="UP000319257">
    <property type="component" value="Unassembled WGS sequence"/>
</dbReference>
<keyword evidence="3" id="KW-0804">Transcription</keyword>
<dbReference type="PANTHER" id="PTHR13115">
    <property type="entry name" value="RNA POLYMERASE-ASSOCIATED PROTEIN RTF1 HOMOLOG"/>
    <property type="match status" value="1"/>
</dbReference>
<reference evidence="8 9" key="1">
    <citation type="submission" date="2019-06" db="EMBL/GenBank/DDBJ databases">
        <title>Draft genome sequence of the filamentous fungus Phialemoniopsis curvata isolated from diesel fuel.</title>
        <authorList>
            <person name="Varaljay V.A."/>
            <person name="Lyon W.J."/>
            <person name="Crouch A.L."/>
            <person name="Drake C.E."/>
            <person name="Hollomon J.M."/>
            <person name="Nadeau L.J."/>
            <person name="Nunn H.S."/>
            <person name="Stevenson B.S."/>
            <person name="Bojanowski C.L."/>
            <person name="Crookes-Goodson W.J."/>
        </authorList>
    </citation>
    <scope>NUCLEOTIDE SEQUENCE [LARGE SCALE GENOMIC DNA]</scope>
    <source>
        <strain evidence="8 9">D216</strain>
    </source>
</reference>